<dbReference type="Pfam" id="PF02545">
    <property type="entry name" value="Maf"/>
    <property type="match status" value="1"/>
</dbReference>
<dbReference type="GO" id="GO:0005737">
    <property type="term" value="C:cytoplasm"/>
    <property type="evidence" value="ECO:0007669"/>
    <property type="project" value="UniProtKB-SubCell"/>
</dbReference>
<dbReference type="Gene3D" id="3.90.950.10">
    <property type="match status" value="1"/>
</dbReference>
<keyword evidence="2 3" id="KW-0378">Hydrolase</keyword>
<evidence type="ECO:0000256" key="3">
    <source>
        <dbReference type="HAMAP-Rule" id="MF_00528"/>
    </source>
</evidence>
<dbReference type="AlphaFoldDB" id="A0A161S741"/>
<dbReference type="SUPFAM" id="SSF52972">
    <property type="entry name" value="ITPase-like"/>
    <property type="match status" value="1"/>
</dbReference>
<dbReference type="CDD" id="cd00555">
    <property type="entry name" value="Maf"/>
    <property type="match status" value="1"/>
</dbReference>
<evidence type="ECO:0000313" key="5">
    <source>
        <dbReference type="Proteomes" id="UP000076563"/>
    </source>
</evidence>
<dbReference type="GO" id="GO:0036218">
    <property type="term" value="F:dTTP diphosphatase activity"/>
    <property type="evidence" value="ECO:0007669"/>
    <property type="project" value="RHEA"/>
</dbReference>
<comment type="caution">
    <text evidence="4">The sequence shown here is derived from an EMBL/GenBank/DDBJ whole genome shotgun (WGS) entry which is preliminary data.</text>
</comment>
<organism evidence="4 5">
    <name type="scientific">Paenibacillus elgii</name>
    <dbReference type="NCBI Taxonomy" id="189691"/>
    <lineage>
        <taxon>Bacteria</taxon>
        <taxon>Bacillati</taxon>
        <taxon>Bacillota</taxon>
        <taxon>Bacilli</taxon>
        <taxon>Bacillales</taxon>
        <taxon>Paenibacillaceae</taxon>
        <taxon>Paenibacillus</taxon>
    </lineage>
</organism>
<dbReference type="PANTHER" id="PTHR43213">
    <property type="entry name" value="BIFUNCTIONAL DTTP/UTP PYROPHOSPHATASE/METHYLTRANSFERASE PROTEIN-RELATED"/>
    <property type="match status" value="1"/>
</dbReference>
<feature type="site" description="Important for substrate specificity" evidence="3">
    <location>
        <position position="199"/>
    </location>
</feature>
<evidence type="ECO:0000256" key="1">
    <source>
        <dbReference type="ARBA" id="ARBA00001968"/>
    </source>
</evidence>
<comment type="caution">
    <text evidence="3">Lacks conserved residue(s) required for the propagation of feature annotation.</text>
</comment>
<keyword evidence="3" id="KW-0546">Nucleotide metabolism</keyword>
<comment type="catalytic activity">
    <reaction evidence="3">
        <text>UTP + H2O = UMP + diphosphate + H(+)</text>
        <dbReference type="Rhea" id="RHEA:29395"/>
        <dbReference type="ChEBI" id="CHEBI:15377"/>
        <dbReference type="ChEBI" id="CHEBI:15378"/>
        <dbReference type="ChEBI" id="CHEBI:33019"/>
        <dbReference type="ChEBI" id="CHEBI:46398"/>
        <dbReference type="ChEBI" id="CHEBI:57865"/>
        <dbReference type="EC" id="3.6.1.9"/>
    </reaction>
</comment>
<proteinExistence type="inferred from homology"/>
<reference evidence="5" key="1">
    <citation type="submission" date="2016-01" db="EMBL/GenBank/DDBJ databases">
        <title>Draft genome of Chromobacterium sp. F49.</title>
        <authorList>
            <person name="Hong K.W."/>
        </authorList>
    </citation>
    <scope>NUCLEOTIDE SEQUENCE [LARGE SCALE GENOMIC DNA]</scope>
    <source>
        <strain evidence="5">M63</strain>
    </source>
</reference>
<dbReference type="EC" id="3.6.1.9" evidence="3"/>
<protein>
    <recommendedName>
        <fullName evidence="3">dTTP/UTP pyrophosphatase</fullName>
        <shortName evidence="3">dTTPase/UTPase</shortName>
        <ecNumber evidence="3">3.6.1.9</ecNumber>
    </recommendedName>
    <alternativeName>
        <fullName evidence="3">Nucleoside triphosphate pyrophosphatase</fullName>
    </alternativeName>
    <alternativeName>
        <fullName evidence="3">Nucleotide pyrophosphatase</fullName>
        <shortName evidence="3">Nucleotide PPase</shortName>
    </alternativeName>
</protein>
<comment type="subcellular location">
    <subcellularLocation>
        <location evidence="3">Cytoplasm</location>
    </subcellularLocation>
</comment>
<keyword evidence="3" id="KW-0963">Cytoplasm</keyword>
<dbReference type="GO" id="GO:0036221">
    <property type="term" value="F:UTP diphosphatase activity"/>
    <property type="evidence" value="ECO:0007669"/>
    <property type="project" value="RHEA"/>
</dbReference>
<name>A0A161S741_9BACL</name>
<dbReference type="eggNOG" id="COG0424">
    <property type="taxonomic scope" value="Bacteria"/>
</dbReference>
<dbReference type="OrthoDB" id="9807767at2"/>
<dbReference type="Proteomes" id="UP000076563">
    <property type="component" value="Unassembled WGS sequence"/>
</dbReference>
<dbReference type="HAMAP" id="MF_00528">
    <property type="entry name" value="Maf"/>
    <property type="match status" value="1"/>
</dbReference>
<feature type="active site" description="Proton acceptor" evidence="3">
    <location>
        <position position="81"/>
    </location>
</feature>
<keyword evidence="5" id="KW-1185">Reference proteome</keyword>
<dbReference type="STRING" id="1007103.GCA_000213315_02792"/>
<comment type="function">
    <text evidence="3">Nucleoside triphosphate pyrophosphatase that hydrolyzes dTTP and UTP. May have a dual role in cell division arrest and in preventing the incorporation of modified nucleotides into cellular nucleic acids.</text>
</comment>
<dbReference type="InterPro" id="IPR029001">
    <property type="entry name" value="ITPase-like_fam"/>
</dbReference>
<comment type="cofactor">
    <cofactor evidence="1 3">
        <name>a divalent metal cation</name>
        <dbReference type="ChEBI" id="CHEBI:60240"/>
    </cofactor>
</comment>
<dbReference type="GO" id="GO:0009117">
    <property type="term" value="P:nucleotide metabolic process"/>
    <property type="evidence" value="ECO:0007669"/>
    <property type="project" value="UniProtKB-KW"/>
</dbReference>
<comment type="similarity">
    <text evidence="3">Belongs to the Maf family. YhdE subfamily.</text>
</comment>
<comment type="catalytic activity">
    <reaction evidence="3">
        <text>dTTP + H2O = dTMP + diphosphate + H(+)</text>
        <dbReference type="Rhea" id="RHEA:28534"/>
        <dbReference type="ChEBI" id="CHEBI:15377"/>
        <dbReference type="ChEBI" id="CHEBI:15378"/>
        <dbReference type="ChEBI" id="CHEBI:33019"/>
        <dbReference type="ChEBI" id="CHEBI:37568"/>
        <dbReference type="ChEBI" id="CHEBI:63528"/>
        <dbReference type="EC" id="3.6.1.9"/>
    </reaction>
</comment>
<feature type="site" description="Important for substrate specificity" evidence="3">
    <location>
        <position position="82"/>
    </location>
</feature>
<evidence type="ECO:0000256" key="2">
    <source>
        <dbReference type="ARBA" id="ARBA00022801"/>
    </source>
</evidence>
<accession>A0A161S741</accession>
<gene>
    <name evidence="4" type="ORF">AV654_27925</name>
</gene>
<feature type="site" description="Important for substrate specificity" evidence="3">
    <location>
        <position position="17"/>
    </location>
</feature>
<dbReference type="InterPro" id="IPR003697">
    <property type="entry name" value="Maf-like"/>
</dbReference>
<evidence type="ECO:0000313" key="4">
    <source>
        <dbReference type="EMBL" id="KZE75175.1"/>
    </source>
</evidence>
<dbReference type="RefSeq" id="WP_063185172.1">
    <property type="nucleotide sequence ID" value="NZ_LQRA01000074.1"/>
</dbReference>
<dbReference type="PANTHER" id="PTHR43213:SF5">
    <property type="entry name" value="BIFUNCTIONAL DTTP_UTP PYROPHOSPHATASE_METHYLTRANSFERASE PROTEIN-RELATED"/>
    <property type="match status" value="1"/>
</dbReference>
<sequence length="236" mass="25184">MTLTTSKTLILASSSPRRQELIRFLQLPFVVQASDADETTDPGLTPSQIVEELSRRKALAVLSRLKADDSVPEDGVVIGSDTIVVSQGEVLGKPQDEADAFRMLSALQGTEHEVYSGIACIELTADNAPNGEAGGMEVSVTRLPGAVYAKSADRLTGSCRMTVGHSVTKVGMKPLTDEQIRNYIRTGEPMDKAGAYGIQGLGSTLIQNIDGDYFTVVGLPMYLLSEMLGAHGVRVL</sequence>
<dbReference type="EMBL" id="LQRA01000074">
    <property type="protein sequence ID" value="KZE75175.1"/>
    <property type="molecule type" value="Genomic_DNA"/>
</dbReference>
<dbReference type="PIRSF" id="PIRSF006305">
    <property type="entry name" value="Maf"/>
    <property type="match status" value="1"/>
</dbReference>